<dbReference type="InterPro" id="IPR046341">
    <property type="entry name" value="SET_dom_sf"/>
</dbReference>
<dbReference type="Pfam" id="PF00856">
    <property type="entry name" value="SET"/>
    <property type="match status" value="1"/>
</dbReference>
<accession>A0ABV2ALG2</accession>
<sequence>KSVLKIKNFIQIDEKNIFSSFDIRKIQLIVQYLFLLYHASTDSLGESSENAFAHARLLNKIFRLHSECSCESLKEEEKRYVASEKIKNLVPRKYSNMINQEKVSEIMSIIDTNSFEVNVSREWRGCGLYLASSMANHSCASNCGFMFKGDGLKLQLIAKEEIKAGQEITISYDSYAETIEDRFNRVLYLSQNYGFLCRCIKCSK</sequence>
<evidence type="ECO:0000259" key="1">
    <source>
        <dbReference type="PROSITE" id="PS50280"/>
    </source>
</evidence>
<proteinExistence type="predicted"/>
<keyword evidence="3" id="KW-1185">Reference proteome</keyword>
<organism evidence="2 3">
    <name type="scientific">Bonamia ostreae</name>
    <dbReference type="NCBI Taxonomy" id="126728"/>
    <lineage>
        <taxon>Eukaryota</taxon>
        <taxon>Sar</taxon>
        <taxon>Rhizaria</taxon>
        <taxon>Endomyxa</taxon>
        <taxon>Ascetosporea</taxon>
        <taxon>Haplosporida</taxon>
        <taxon>Bonamia</taxon>
    </lineage>
</organism>
<dbReference type="SUPFAM" id="SSF82199">
    <property type="entry name" value="SET domain"/>
    <property type="match status" value="1"/>
</dbReference>
<feature type="non-terminal residue" evidence="2">
    <location>
        <position position="1"/>
    </location>
</feature>
<protein>
    <recommendedName>
        <fullName evidence="1">SET domain-containing protein</fullName>
    </recommendedName>
</protein>
<dbReference type="PROSITE" id="PS50280">
    <property type="entry name" value="SET"/>
    <property type="match status" value="1"/>
</dbReference>
<dbReference type="InterPro" id="IPR001214">
    <property type="entry name" value="SET_dom"/>
</dbReference>
<evidence type="ECO:0000313" key="2">
    <source>
        <dbReference type="EMBL" id="MES1920457.1"/>
    </source>
</evidence>
<feature type="domain" description="SET" evidence="1">
    <location>
        <begin position="1"/>
        <end position="173"/>
    </location>
</feature>
<dbReference type="Gene3D" id="2.170.270.10">
    <property type="entry name" value="SET domain"/>
    <property type="match status" value="1"/>
</dbReference>
<dbReference type="InterPro" id="IPR050869">
    <property type="entry name" value="H3K4_H4K5_MeTrfase"/>
</dbReference>
<comment type="caution">
    <text evidence="2">The sequence shown here is derived from an EMBL/GenBank/DDBJ whole genome shotgun (WGS) entry which is preliminary data.</text>
</comment>
<name>A0ABV2ALG2_9EUKA</name>
<dbReference type="EMBL" id="JBDODL010000681">
    <property type="protein sequence ID" value="MES1920457.1"/>
    <property type="molecule type" value="Genomic_DNA"/>
</dbReference>
<dbReference type="CDD" id="cd20071">
    <property type="entry name" value="SET_SMYD"/>
    <property type="match status" value="1"/>
</dbReference>
<gene>
    <name evidence="2" type="ORF">MHBO_002122</name>
</gene>
<reference evidence="2 3" key="1">
    <citation type="journal article" date="2024" name="BMC Biol.">
        <title>Comparative genomics of Ascetosporea gives new insight into the evolutionary basis for animal parasitism in Rhizaria.</title>
        <authorList>
            <person name="Hiltunen Thoren M."/>
            <person name="Onut-Brannstrom I."/>
            <person name="Alfjorden A."/>
            <person name="Peckova H."/>
            <person name="Swords F."/>
            <person name="Hooper C."/>
            <person name="Holzer A.S."/>
            <person name="Bass D."/>
            <person name="Burki F."/>
        </authorList>
    </citation>
    <scope>NUCLEOTIDE SEQUENCE [LARGE SCALE GENOMIC DNA]</scope>
    <source>
        <strain evidence="2">20-A016</strain>
    </source>
</reference>
<dbReference type="Proteomes" id="UP001439008">
    <property type="component" value="Unassembled WGS sequence"/>
</dbReference>
<dbReference type="PANTHER" id="PTHR12197">
    <property type="entry name" value="HISTONE-LYSINE N-METHYLTRANSFERASE SMYD"/>
    <property type="match status" value="1"/>
</dbReference>
<evidence type="ECO:0000313" key="3">
    <source>
        <dbReference type="Proteomes" id="UP001439008"/>
    </source>
</evidence>